<dbReference type="EC" id="1.3.5.1" evidence="4"/>
<dbReference type="GO" id="GO:0022900">
    <property type="term" value="P:electron transport chain"/>
    <property type="evidence" value="ECO:0007669"/>
    <property type="project" value="InterPro"/>
</dbReference>
<evidence type="ECO:0000256" key="7">
    <source>
        <dbReference type="ARBA" id="ARBA00022827"/>
    </source>
</evidence>
<dbReference type="SUPFAM" id="SSF51905">
    <property type="entry name" value="FAD/NAD(P)-binding domain"/>
    <property type="match status" value="1"/>
</dbReference>
<dbReference type="PANTHER" id="PTHR11632">
    <property type="entry name" value="SUCCINATE DEHYDROGENASE 2 FLAVOPROTEIN SUBUNIT"/>
    <property type="match status" value="1"/>
</dbReference>
<feature type="binding site" evidence="12">
    <location>
        <position position="218"/>
    </location>
    <ligand>
        <name>FAD</name>
        <dbReference type="ChEBI" id="CHEBI:57692"/>
    </ligand>
</feature>
<evidence type="ECO:0000256" key="11">
    <source>
        <dbReference type="PIRSR" id="PIRSR000171-1"/>
    </source>
</evidence>
<dbReference type="Gene3D" id="4.10.80.40">
    <property type="entry name" value="succinate dehydrogenase protein domain"/>
    <property type="match status" value="1"/>
</dbReference>
<feature type="binding site" evidence="12">
    <location>
        <position position="239"/>
    </location>
    <ligand>
        <name>substrate</name>
    </ligand>
</feature>
<dbReference type="KEGG" id="mfk:E2N92_02335"/>
<name>A0A8G0ZZF5_9EURY</name>
<dbReference type="InterPro" id="IPR027477">
    <property type="entry name" value="Succ_DH/fumarate_Rdtase_cat_sf"/>
</dbReference>
<gene>
    <name evidence="15" type="ORF">E2N92_02335</name>
</gene>
<dbReference type="Pfam" id="PF00890">
    <property type="entry name" value="FAD_binding_2"/>
    <property type="match status" value="1"/>
</dbReference>
<feature type="binding site" evidence="12">
    <location>
        <position position="251"/>
    </location>
    <ligand>
        <name>substrate</name>
    </ligand>
</feature>
<organism evidence="15 16">
    <name type="scientific">Methanofollis formosanus</name>
    <dbReference type="NCBI Taxonomy" id="299308"/>
    <lineage>
        <taxon>Archaea</taxon>
        <taxon>Methanobacteriati</taxon>
        <taxon>Methanobacteriota</taxon>
        <taxon>Stenosarchaea group</taxon>
        <taxon>Methanomicrobia</taxon>
        <taxon>Methanomicrobiales</taxon>
        <taxon>Methanomicrobiaceae</taxon>
        <taxon>Methanofollis</taxon>
    </lineage>
</organism>
<evidence type="ECO:0000256" key="10">
    <source>
        <dbReference type="ARBA" id="ARBA00023136"/>
    </source>
</evidence>
<evidence type="ECO:0000256" key="4">
    <source>
        <dbReference type="ARBA" id="ARBA00012792"/>
    </source>
</evidence>
<feature type="domain" description="FAD-dependent oxidoreductase 2 FAD-binding" evidence="13">
    <location>
        <begin position="11"/>
        <end position="389"/>
    </location>
</feature>
<evidence type="ECO:0000256" key="1">
    <source>
        <dbReference type="ARBA" id="ARBA00001974"/>
    </source>
</evidence>
<dbReference type="Pfam" id="PF02910">
    <property type="entry name" value="Succ_DH_flav_C"/>
    <property type="match status" value="1"/>
</dbReference>
<keyword evidence="5" id="KW-0813">Transport</keyword>
<feature type="binding site" evidence="12">
    <location>
        <position position="383"/>
    </location>
    <ligand>
        <name>substrate</name>
    </ligand>
</feature>
<dbReference type="Proteomes" id="UP000826709">
    <property type="component" value="Chromosome"/>
</dbReference>
<dbReference type="PIRSF" id="PIRSF000171">
    <property type="entry name" value="SDHA_APRA_LASPO"/>
    <property type="match status" value="1"/>
</dbReference>
<dbReference type="InterPro" id="IPR015939">
    <property type="entry name" value="Fum_Rdtase/Succ_DH_flav-like_C"/>
</dbReference>
<dbReference type="SUPFAM" id="SSF46977">
    <property type="entry name" value="Succinate dehydrogenase/fumarate reductase flavoprotein C-terminal domain"/>
    <property type="match status" value="1"/>
</dbReference>
<keyword evidence="16" id="KW-1185">Reference proteome</keyword>
<dbReference type="Gene3D" id="3.90.700.10">
    <property type="entry name" value="Succinate dehydrogenase/fumarate reductase flavoprotein, catalytic domain"/>
    <property type="match status" value="1"/>
</dbReference>
<accession>A0A8G0ZZF5</accession>
<keyword evidence="10" id="KW-0472">Membrane</keyword>
<dbReference type="Gene3D" id="3.50.50.60">
    <property type="entry name" value="FAD/NAD(P)-binding domain"/>
    <property type="match status" value="1"/>
</dbReference>
<dbReference type="InterPro" id="IPR003953">
    <property type="entry name" value="FAD-dep_OxRdtase_2_FAD-bd"/>
</dbReference>
<dbReference type="GO" id="GO:0005886">
    <property type="term" value="C:plasma membrane"/>
    <property type="evidence" value="ECO:0007669"/>
    <property type="project" value="TreeGrafter"/>
</dbReference>
<evidence type="ECO:0000256" key="2">
    <source>
        <dbReference type="ARBA" id="ARBA00004170"/>
    </source>
</evidence>
<evidence type="ECO:0000256" key="3">
    <source>
        <dbReference type="ARBA" id="ARBA00008040"/>
    </source>
</evidence>
<dbReference type="GO" id="GO:0050660">
    <property type="term" value="F:flavin adenine dinucleotide binding"/>
    <property type="evidence" value="ECO:0007669"/>
    <property type="project" value="InterPro"/>
</dbReference>
<evidence type="ECO:0000256" key="8">
    <source>
        <dbReference type="ARBA" id="ARBA00022982"/>
    </source>
</evidence>
<dbReference type="SUPFAM" id="SSF56425">
    <property type="entry name" value="Succinate dehydrogenase/fumarate reductase flavoprotein, catalytic domain"/>
    <property type="match status" value="1"/>
</dbReference>
<feature type="binding site" evidence="12">
    <location>
        <position position="372"/>
    </location>
    <ligand>
        <name>FAD</name>
        <dbReference type="ChEBI" id="CHEBI:57692"/>
    </ligand>
</feature>
<feature type="binding site" evidence="12">
    <location>
        <begin position="388"/>
        <end position="389"/>
    </location>
    <ligand>
        <name>FAD</name>
        <dbReference type="ChEBI" id="CHEBI:57692"/>
    </ligand>
</feature>
<proteinExistence type="inferred from homology"/>
<comment type="subcellular location">
    <subcellularLocation>
        <location evidence="2">Membrane</location>
        <topology evidence="2">Peripheral membrane protein</topology>
    </subcellularLocation>
</comment>
<sequence>MGARAEVHAHDLVIVGGGLTGLRAALQACRAGVATAVVSKVHPLRSHSVAAQGGINAALGNAPGYEEDTPEAHAFDTVKGSDYLADQDAVAVMCREAPAAVIELEHMGVVFSRTEEGTIAQRPFGGAGFPRTCYAADRTGHTILHTLYEQLMAADVAFYEEFFVTSLVTDGGRCTGCTALSVPPGEVHAFPAKAVLLATGGFGRLYSRSTNALINTGDGAALALRAGAMLKDMEFVQFHPTSLAGTNILITEGARGEGGILLNREGERFMARYAPHSLDLAPRDVVARAIETEVAEGRGFPGGYVHLDLTALGAGKIMARLPGIRQIALDFAGIDPVAEPLPVQPAQHYSMGGIAVDDGGRTGVPGLYAAGECACVSVHGANRLGGNSLLETVVFGRRAADGIIDAVNARARPDPGPAVEAAAADERRVAALLGREGEEKVPALLRDLKETMYRSFGIFREEQKMQDGLSTLTALRKHAAGASVGDRGRRFNQALVNLLELEDLLLVGETVARGALMRRESRGSHTRTDFPKRDDERYLRHTMAGLADGKVVISYAPVTIGTFEPQERVY</sequence>
<reference evidence="15" key="2">
    <citation type="submission" date="2019-03" db="EMBL/GenBank/DDBJ databases">
        <authorList>
            <person name="Chen S.-C."/>
            <person name="Wu S.-Y."/>
            <person name="Lai M.-C."/>
        </authorList>
    </citation>
    <scope>NUCLEOTIDE SEQUENCE</scope>
    <source>
        <strain evidence="15">ML15</strain>
    </source>
</reference>
<evidence type="ECO:0000259" key="13">
    <source>
        <dbReference type="Pfam" id="PF00890"/>
    </source>
</evidence>
<reference evidence="15" key="1">
    <citation type="journal article" date="2005" name="Int. J. Syst. Evol. Microbiol.">
        <title>Methanofollis formosanus sp. nov., isolated from a fish pond.</title>
        <authorList>
            <person name="Wu S.Y."/>
            <person name="Chen S.C."/>
            <person name="Lai M.C."/>
        </authorList>
    </citation>
    <scope>NUCLEOTIDE SEQUENCE</scope>
    <source>
        <strain evidence="15">ML15</strain>
    </source>
</reference>
<dbReference type="Gene3D" id="1.20.58.100">
    <property type="entry name" value="Fumarate reductase/succinate dehydrogenase flavoprotein-like, C-terminal domain"/>
    <property type="match status" value="1"/>
</dbReference>
<dbReference type="NCBIfam" id="TIGR01812">
    <property type="entry name" value="sdhA_frdA_Gneg"/>
    <property type="match status" value="1"/>
</dbReference>
<dbReference type="GO" id="GO:0009055">
    <property type="term" value="F:electron transfer activity"/>
    <property type="evidence" value="ECO:0007669"/>
    <property type="project" value="TreeGrafter"/>
</dbReference>
<protein>
    <recommendedName>
        <fullName evidence="4">succinate dehydrogenase</fullName>
        <ecNumber evidence="4">1.3.5.1</ecNumber>
    </recommendedName>
</protein>
<dbReference type="AlphaFoldDB" id="A0A8G0ZZF5"/>
<comment type="similarity">
    <text evidence="3">Belongs to the FAD-dependent oxidoreductase 2 family. FRD/SDH subfamily.</text>
</comment>
<dbReference type="RefSeq" id="WP_220682102.1">
    <property type="nucleotide sequence ID" value="NZ_CP037968.1"/>
</dbReference>
<dbReference type="PANTHER" id="PTHR11632:SF51">
    <property type="entry name" value="SUCCINATE DEHYDROGENASE [UBIQUINONE] FLAVOPROTEIN SUBUNIT, MITOCHONDRIAL"/>
    <property type="match status" value="1"/>
</dbReference>
<feature type="binding site" evidence="12">
    <location>
        <position position="348"/>
    </location>
    <ligand>
        <name>substrate</name>
    </ligand>
</feature>
<dbReference type="PRINTS" id="PR00368">
    <property type="entry name" value="FADPNR"/>
</dbReference>
<dbReference type="OrthoDB" id="23539at2157"/>
<dbReference type="PRINTS" id="PR00411">
    <property type="entry name" value="PNDRDTASEI"/>
</dbReference>
<comment type="cofactor">
    <cofactor evidence="1 12">
        <name>FAD</name>
        <dbReference type="ChEBI" id="CHEBI:57692"/>
    </cofactor>
</comment>
<evidence type="ECO:0000313" key="15">
    <source>
        <dbReference type="EMBL" id="QYZ78350.1"/>
    </source>
</evidence>
<feature type="binding site" evidence="12">
    <location>
        <begin position="39"/>
        <end position="54"/>
    </location>
    <ligand>
        <name>FAD</name>
        <dbReference type="ChEBI" id="CHEBI:57692"/>
    </ligand>
</feature>
<dbReference type="GO" id="GO:0009061">
    <property type="term" value="P:anaerobic respiration"/>
    <property type="evidence" value="ECO:0007669"/>
    <property type="project" value="TreeGrafter"/>
</dbReference>
<feature type="active site" description="Proton acceptor" evidence="11">
    <location>
        <position position="283"/>
    </location>
</feature>
<dbReference type="InterPro" id="IPR037099">
    <property type="entry name" value="Fum_R/Succ_DH_flav-like_C_sf"/>
</dbReference>
<dbReference type="InterPro" id="IPR036188">
    <property type="entry name" value="FAD/NAD-bd_sf"/>
</dbReference>
<feature type="binding site" evidence="12">
    <location>
        <begin position="16"/>
        <end position="21"/>
    </location>
    <ligand>
        <name>FAD</name>
        <dbReference type="ChEBI" id="CHEBI:57692"/>
    </ligand>
</feature>
<dbReference type="InterPro" id="IPR014006">
    <property type="entry name" value="Succ_Dhase_FrdA_Gneg"/>
</dbReference>
<evidence type="ECO:0000256" key="6">
    <source>
        <dbReference type="ARBA" id="ARBA00022630"/>
    </source>
</evidence>
<evidence type="ECO:0000256" key="5">
    <source>
        <dbReference type="ARBA" id="ARBA00022448"/>
    </source>
</evidence>
<keyword evidence="6 12" id="KW-0285">Flavoprotein</keyword>
<keyword evidence="9" id="KW-0560">Oxidoreductase</keyword>
<dbReference type="EMBL" id="CP037968">
    <property type="protein sequence ID" value="QYZ78350.1"/>
    <property type="molecule type" value="Genomic_DNA"/>
</dbReference>
<keyword evidence="7 12" id="KW-0274">FAD</keyword>
<dbReference type="GO" id="GO:0008177">
    <property type="term" value="F:succinate dehydrogenase (quinone) activity"/>
    <property type="evidence" value="ECO:0007669"/>
    <property type="project" value="UniProtKB-EC"/>
</dbReference>
<keyword evidence="8" id="KW-0249">Electron transport</keyword>
<evidence type="ECO:0000256" key="12">
    <source>
        <dbReference type="PIRSR" id="PIRSR630664-51"/>
    </source>
</evidence>
<dbReference type="PROSITE" id="PS00504">
    <property type="entry name" value="FRD_SDH_FAD_BINDING"/>
    <property type="match status" value="1"/>
</dbReference>
<evidence type="ECO:0000259" key="14">
    <source>
        <dbReference type="Pfam" id="PF02910"/>
    </source>
</evidence>
<dbReference type="InterPro" id="IPR030664">
    <property type="entry name" value="SdhA/FrdA/AprA"/>
</dbReference>
<dbReference type="FunFam" id="3.90.700.10:FF:000001">
    <property type="entry name" value="Mitochondrial succinate dehydrogenase flavoprotein subunit"/>
    <property type="match status" value="1"/>
</dbReference>
<feature type="domain" description="Fumarate reductase/succinate dehydrogenase flavoprotein-like C-terminal" evidence="14">
    <location>
        <begin position="446"/>
        <end position="570"/>
    </location>
</feature>
<evidence type="ECO:0000256" key="9">
    <source>
        <dbReference type="ARBA" id="ARBA00023002"/>
    </source>
</evidence>
<evidence type="ECO:0000313" key="16">
    <source>
        <dbReference type="Proteomes" id="UP000826709"/>
    </source>
</evidence>
<dbReference type="InterPro" id="IPR003952">
    <property type="entry name" value="FRD_SDH_FAD_BS"/>
</dbReference>